<protein>
    <submittedName>
        <fullName evidence="1">Uncharacterized protein</fullName>
    </submittedName>
</protein>
<dbReference type="EMBL" id="FZMP01000093">
    <property type="protein sequence ID" value="SNQ60474.1"/>
    <property type="molecule type" value="Genomic_DNA"/>
</dbReference>
<sequence length="72" mass="8118">MVGMLSRGIFHLIIHTNITGDIPVYSYKPLYTGLVHRTGYTVTERCGKLMLPKGDKIPKSGYYHINQAHINS</sequence>
<evidence type="ECO:0000313" key="2">
    <source>
        <dbReference type="Proteomes" id="UP000218615"/>
    </source>
</evidence>
<evidence type="ECO:0000313" key="1">
    <source>
        <dbReference type="EMBL" id="SNQ60474.1"/>
    </source>
</evidence>
<dbReference type="AlphaFoldDB" id="A0A284VMI8"/>
<proteinExistence type="predicted"/>
<organism evidence="1 2">
    <name type="scientific">Candidatus Methanoperedens nitratireducens</name>
    <dbReference type="NCBI Taxonomy" id="1392998"/>
    <lineage>
        <taxon>Archaea</taxon>
        <taxon>Methanobacteriati</taxon>
        <taxon>Methanobacteriota</taxon>
        <taxon>Stenosarchaea group</taxon>
        <taxon>Methanomicrobia</taxon>
        <taxon>Methanosarcinales</taxon>
        <taxon>ANME-2 cluster</taxon>
        <taxon>Candidatus Methanoperedentaceae</taxon>
        <taxon>Candidatus Methanoperedens</taxon>
    </lineage>
</organism>
<gene>
    <name evidence="1" type="ORF">MNV_1820015</name>
</gene>
<keyword evidence="2" id="KW-1185">Reference proteome</keyword>
<accession>A0A284VMI8</accession>
<dbReference type="Proteomes" id="UP000218615">
    <property type="component" value="Unassembled WGS sequence"/>
</dbReference>
<name>A0A284VMI8_9EURY</name>
<reference evidence="2" key="1">
    <citation type="submission" date="2017-06" db="EMBL/GenBank/DDBJ databases">
        <authorList>
            <person name="Cremers G."/>
        </authorList>
    </citation>
    <scope>NUCLEOTIDE SEQUENCE [LARGE SCALE GENOMIC DNA]</scope>
</reference>